<evidence type="ECO:0000256" key="3">
    <source>
        <dbReference type="ARBA" id="ARBA00022617"/>
    </source>
</evidence>
<dbReference type="PROSITE" id="PS00086">
    <property type="entry name" value="CYTOCHROME_P450"/>
    <property type="match status" value="1"/>
</dbReference>
<protein>
    <recommendedName>
        <fullName evidence="10">Cytochrome P450</fullName>
    </recommendedName>
</protein>
<evidence type="ECO:0000313" key="8">
    <source>
        <dbReference type="EMBL" id="KAK8096268.1"/>
    </source>
</evidence>
<reference evidence="8 9" key="1">
    <citation type="submission" date="2023-01" db="EMBL/GenBank/DDBJ databases">
        <title>Analysis of 21 Apiospora genomes using comparative genomics revels a genus with tremendous synthesis potential of carbohydrate active enzymes and secondary metabolites.</title>
        <authorList>
            <person name="Sorensen T."/>
        </authorList>
    </citation>
    <scope>NUCLEOTIDE SEQUENCE [LARGE SCALE GENOMIC DNA]</scope>
    <source>
        <strain evidence="8 9">CBS 117206</strain>
    </source>
</reference>
<keyword evidence="5 6" id="KW-0408">Iron</keyword>
<evidence type="ECO:0000256" key="5">
    <source>
        <dbReference type="ARBA" id="ARBA00023004"/>
    </source>
</evidence>
<keyword evidence="7" id="KW-0560">Oxidoreductase</keyword>
<dbReference type="PANTHER" id="PTHR24305">
    <property type="entry name" value="CYTOCHROME P450"/>
    <property type="match status" value="1"/>
</dbReference>
<dbReference type="AlphaFoldDB" id="A0AAW0Q8T6"/>
<proteinExistence type="inferred from homology"/>
<dbReference type="InterPro" id="IPR002401">
    <property type="entry name" value="Cyt_P450_E_grp-I"/>
</dbReference>
<dbReference type="InterPro" id="IPR001128">
    <property type="entry name" value="Cyt_P450"/>
</dbReference>
<evidence type="ECO:0000256" key="7">
    <source>
        <dbReference type="RuleBase" id="RU000461"/>
    </source>
</evidence>
<dbReference type="CDD" id="cd11060">
    <property type="entry name" value="CYP57A1-like"/>
    <property type="match status" value="1"/>
</dbReference>
<evidence type="ECO:0000256" key="2">
    <source>
        <dbReference type="ARBA" id="ARBA00010617"/>
    </source>
</evidence>
<dbReference type="GO" id="GO:0004497">
    <property type="term" value="F:monooxygenase activity"/>
    <property type="evidence" value="ECO:0007669"/>
    <property type="project" value="UniProtKB-KW"/>
</dbReference>
<dbReference type="GO" id="GO:0005506">
    <property type="term" value="F:iron ion binding"/>
    <property type="evidence" value="ECO:0007669"/>
    <property type="project" value="InterPro"/>
</dbReference>
<keyword evidence="7" id="KW-0503">Monooxygenase</keyword>
<dbReference type="Gene3D" id="1.10.630.10">
    <property type="entry name" value="Cytochrome P450"/>
    <property type="match status" value="1"/>
</dbReference>
<sequence>MLSPLAGSHALLWAAVLCLATYVGWSVLSHCRSPLRQFPGPFLARWTNLWRFYHTLRGDMHLVNLRAHQRYGPVVRTGPNNLDLDLPALIKTVYSSDGRWRKTDFYAPASNVMDGRVVYNLFSLQDPVEHARQKRPVARHYSLAGVLTLESHVDETIRLLCRMLEQRHMPGCHDGKAGDETWGQFSSGFDVGEWIKMYAWDVIGQITFSRQFGYLSAGRDFDGHLWLFDKGADYLASVSQIPWLDRLIDKNPLFPIAGATALLRSTLQYLEDRYAGRDGHDARDAAAPSDFLDKFLEAQRAHPETVGRPQVVSYLASNMLAGADTTATAIRAALYYALRTPGVWQRLAGEVRAAGFTRTPPPYAQARALPYLDAVVREALRLHPGVAMVLPRRVPAGEGLALPDGAVAPPGTSVGMSPYVLGRNRGVWGPDADAFRPERWLRRGGETGEAHAARLQKMNGADLTFGAGSRGCLGKHLGLLQVYKVVATLVTRYDMEMVHPDGEWWVRCAFFLRQKGPEVRIRRRQEASLS</sequence>
<evidence type="ECO:0008006" key="10">
    <source>
        <dbReference type="Google" id="ProtNLM"/>
    </source>
</evidence>
<dbReference type="PRINTS" id="PR00463">
    <property type="entry name" value="EP450I"/>
</dbReference>
<comment type="caution">
    <text evidence="8">The sequence shown here is derived from an EMBL/GenBank/DDBJ whole genome shotgun (WGS) entry which is preliminary data.</text>
</comment>
<keyword evidence="3 6" id="KW-0349">Heme</keyword>
<keyword evidence="4 6" id="KW-0479">Metal-binding</keyword>
<dbReference type="GO" id="GO:0020037">
    <property type="term" value="F:heme binding"/>
    <property type="evidence" value="ECO:0007669"/>
    <property type="project" value="InterPro"/>
</dbReference>
<comment type="cofactor">
    <cofactor evidence="1 6">
        <name>heme</name>
        <dbReference type="ChEBI" id="CHEBI:30413"/>
    </cofactor>
</comment>
<dbReference type="Proteomes" id="UP001392437">
    <property type="component" value="Unassembled WGS sequence"/>
</dbReference>
<dbReference type="InterPro" id="IPR036396">
    <property type="entry name" value="Cyt_P450_sf"/>
</dbReference>
<dbReference type="PANTHER" id="PTHR24305:SF232">
    <property type="entry name" value="P450, PUTATIVE (EUROFUNG)-RELATED"/>
    <property type="match status" value="1"/>
</dbReference>
<organism evidence="8 9">
    <name type="scientific">Apiospora kogelbergensis</name>
    <dbReference type="NCBI Taxonomy" id="1337665"/>
    <lineage>
        <taxon>Eukaryota</taxon>
        <taxon>Fungi</taxon>
        <taxon>Dikarya</taxon>
        <taxon>Ascomycota</taxon>
        <taxon>Pezizomycotina</taxon>
        <taxon>Sordariomycetes</taxon>
        <taxon>Xylariomycetidae</taxon>
        <taxon>Amphisphaeriales</taxon>
        <taxon>Apiosporaceae</taxon>
        <taxon>Apiospora</taxon>
    </lineage>
</organism>
<name>A0AAW0Q8T6_9PEZI</name>
<dbReference type="SUPFAM" id="SSF48264">
    <property type="entry name" value="Cytochrome P450"/>
    <property type="match status" value="1"/>
</dbReference>
<accession>A0AAW0Q8T6</accession>
<dbReference type="InterPro" id="IPR017972">
    <property type="entry name" value="Cyt_P450_CS"/>
</dbReference>
<evidence type="ECO:0000313" key="9">
    <source>
        <dbReference type="Proteomes" id="UP001392437"/>
    </source>
</evidence>
<dbReference type="GO" id="GO:0016705">
    <property type="term" value="F:oxidoreductase activity, acting on paired donors, with incorporation or reduction of molecular oxygen"/>
    <property type="evidence" value="ECO:0007669"/>
    <property type="project" value="InterPro"/>
</dbReference>
<gene>
    <name evidence="8" type="ORF">PG999_014290</name>
</gene>
<comment type="similarity">
    <text evidence="2 7">Belongs to the cytochrome P450 family.</text>
</comment>
<dbReference type="Pfam" id="PF00067">
    <property type="entry name" value="p450"/>
    <property type="match status" value="1"/>
</dbReference>
<evidence type="ECO:0000256" key="6">
    <source>
        <dbReference type="PIRSR" id="PIRSR602401-1"/>
    </source>
</evidence>
<evidence type="ECO:0000256" key="1">
    <source>
        <dbReference type="ARBA" id="ARBA00001971"/>
    </source>
</evidence>
<evidence type="ECO:0000256" key="4">
    <source>
        <dbReference type="ARBA" id="ARBA00022723"/>
    </source>
</evidence>
<feature type="binding site" description="axial binding residue" evidence="6">
    <location>
        <position position="472"/>
    </location>
    <ligand>
        <name>heme</name>
        <dbReference type="ChEBI" id="CHEBI:30413"/>
    </ligand>
    <ligandPart>
        <name>Fe</name>
        <dbReference type="ChEBI" id="CHEBI:18248"/>
    </ligandPart>
</feature>
<keyword evidence="9" id="KW-1185">Reference proteome</keyword>
<dbReference type="PRINTS" id="PR00385">
    <property type="entry name" value="P450"/>
</dbReference>
<dbReference type="InterPro" id="IPR050121">
    <property type="entry name" value="Cytochrome_P450_monoxygenase"/>
</dbReference>
<dbReference type="EMBL" id="JAQQWP010000011">
    <property type="protein sequence ID" value="KAK8096268.1"/>
    <property type="molecule type" value="Genomic_DNA"/>
</dbReference>